<proteinExistence type="predicted"/>
<keyword evidence="2" id="KW-1185">Reference proteome</keyword>
<dbReference type="RefSeq" id="WP_149112853.1">
    <property type="nucleotide sequence ID" value="NZ_CP042425.1"/>
</dbReference>
<sequence length="92" mass="9900">MFAKLFGPPERQILCVLDSDPETAASVIRVSVEPPGLGVCSINLGYGDTEDGIARAKQSFVELDEAKADSLARPIFEMAAKLRPHPTTEEKG</sequence>
<organism evidence="1 2">
    <name type="scientific">Limnoglobus roseus</name>
    <dbReference type="NCBI Taxonomy" id="2598579"/>
    <lineage>
        <taxon>Bacteria</taxon>
        <taxon>Pseudomonadati</taxon>
        <taxon>Planctomycetota</taxon>
        <taxon>Planctomycetia</taxon>
        <taxon>Gemmatales</taxon>
        <taxon>Gemmataceae</taxon>
        <taxon>Limnoglobus</taxon>
    </lineage>
</organism>
<protein>
    <submittedName>
        <fullName evidence="1">Uncharacterized protein</fullName>
    </submittedName>
</protein>
<dbReference type="KEGG" id="lrs:PX52LOC_05352"/>
<accession>A0A5C1AGJ7</accession>
<gene>
    <name evidence="1" type="ORF">PX52LOC_05352</name>
</gene>
<dbReference type="OrthoDB" id="6197825at2"/>
<evidence type="ECO:0000313" key="2">
    <source>
        <dbReference type="Proteomes" id="UP000324974"/>
    </source>
</evidence>
<name>A0A5C1AGJ7_9BACT</name>
<reference evidence="2" key="1">
    <citation type="submission" date="2019-08" db="EMBL/GenBank/DDBJ databases">
        <title>Limnoglobus roseus gen. nov., sp. nov., a novel freshwater planctomycete with a giant genome from the family Gemmataceae.</title>
        <authorList>
            <person name="Kulichevskaya I.S."/>
            <person name="Naumoff D.G."/>
            <person name="Miroshnikov K."/>
            <person name="Ivanova A."/>
            <person name="Philippov D.A."/>
            <person name="Hakobyan A."/>
            <person name="Rijpstra I.C."/>
            <person name="Sinninghe Damste J.S."/>
            <person name="Liesack W."/>
            <person name="Dedysh S.N."/>
        </authorList>
    </citation>
    <scope>NUCLEOTIDE SEQUENCE [LARGE SCALE GENOMIC DNA]</scope>
    <source>
        <strain evidence="2">PX52</strain>
    </source>
</reference>
<evidence type="ECO:0000313" key="1">
    <source>
        <dbReference type="EMBL" id="QEL18331.1"/>
    </source>
</evidence>
<dbReference type="EMBL" id="CP042425">
    <property type="protein sequence ID" value="QEL18331.1"/>
    <property type="molecule type" value="Genomic_DNA"/>
</dbReference>
<dbReference type="AlphaFoldDB" id="A0A5C1AGJ7"/>
<dbReference type="Proteomes" id="UP000324974">
    <property type="component" value="Chromosome"/>
</dbReference>